<dbReference type="OrthoDB" id="3177877at2"/>
<evidence type="ECO:0000259" key="2">
    <source>
        <dbReference type="Pfam" id="PF13476"/>
    </source>
</evidence>
<name>A0A376CPI5_9CORY</name>
<feature type="domain" description="Rad50/SbcC-type AAA" evidence="2">
    <location>
        <begin position="5"/>
        <end position="251"/>
    </location>
</feature>
<dbReference type="RefSeq" id="WP_018580881.1">
    <property type="nucleotide sequence ID" value="NZ_UFXQ01000001.1"/>
</dbReference>
<reference evidence="3 4" key="1">
    <citation type="submission" date="2018-06" db="EMBL/GenBank/DDBJ databases">
        <authorList>
            <consortium name="Pathogen Informatics"/>
            <person name="Doyle S."/>
        </authorList>
    </citation>
    <scope>NUCLEOTIDE SEQUENCE [LARGE SCALE GENOMIC DNA]</scope>
    <source>
        <strain evidence="3 4">NCTC11862</strain>
    </source>
</reference>
<dbReference type="GO" id="GO:0016887">
    <property type="term" value="F:ATP hydrolysis activity"/>
    <property type="evidence" value="ECO:0007669"/>
    <property type="project" value="InterPro"/>
</dbReference>
<dbReference type="SUPFAM" id="SSF52540">
    <property type="entry name" value="P-loop containing nucleoside triphosphate hydrolases"/>
    <property type="match status" value="1"/>
</dbReference>
<evidence type="ECO:0000313" key="4">
    <source>
        <dbReference type="Proteomes" id="UP000254467"/>
    </source>
</evidence>
<sequence>MLIHSLRLTNVRGIEHLELTELPEAGVIVIHGDNEAGKSTIMDALRVVLTENHGAKNKNTKPLRPVHRDASPEVELEATIGEYRLRIRKRWFSQSMSELTVIEPHRKNYTGRDADATLAQIVEENMDSKLVETLFMRQDELPEGIDAVGIPSMTRALDAGDEDNLAGTEDTALMERIETEYLEYFTKTDRPAKERLDAEKELEAAREELQRQEAEAQQLSSYVDEVARKQLEIEHTEQELPEAEEQLKAREAEFEAANKTRVEAERAQERQAVAAREAEQAVKDQKQRAQLLERVTKAEGDVAAYDEKIVAATDKAKEEKEAFERLSTAVEAVKKREQEARTALREANANRDIVRKVARLAEVRDVLAQLKDADAEVARLRDSAPERPITDENVRAVEKATNDVELQRRLSQATAAKLVVTSPDSGQVLVDGREVALDGATEVQVYDGTEVRFGEFAARYQAAADATDGREALNRAEETLNDLLEELECADLDEVRTLRDKHREHADQLVKARERRTTILGKSSADDLHAEEEKLAASVAELDPELQELDDETAEAHVAAAQKEADEADTELLKAEAALQPLTQRQAQTALQIVEAEREAAARSLATASEELEQARQRSADDELDEAVIRTKEAEAKANEAADSATAAMRQANPDVAEQLLEGARRKVEILKERAKAAEIRLSALQIFIEQAQGIAEEVDKTRARVETLEVEKQRMDRRAAAVDLLRSTMHKHRDEARQRYSAPFAEALTKYASVIFGPDVSFELDDRLQVTARTINDATVELAQLSGGAQEQMAVLTRFAIAELAADSGGEESVAPVIVDDALGATDPQRLALMNTLFSQVGKNNQVFVLTCFPQRYDTVAAAARYSMDELKSSVTQL</sequence>
<dbReference type="EMBL" id="UFXQ01000001">
    <property type="protein sequence ID" value="STC70192.1"/>
    <property type="molecule type" value="Genomic_DNA"/>
</dbReference>
<evidence type="ECO:0000256" key="1">
    <source>
        <dbReference type="SAM" id="Coils"/>
    </source>
</evidence>
<feature type="coiled-coil region" evidence="1">
    <location>
        <begin position="192"/>
        <end position="383"/>
    </location>
</feature>
<protein>
    <submittedName>
        <fullName evidence="3">ATPase involved in DNA repair</fullName>
    </submittedName>
</protein>
<dbReference type="InterPro" id="IPR038729">
    <property type="entry name" value="Rad50/SbcC_AAA"/>
</dbReference>
<dbReference type="PANTHER" id="PTHR41259:SF1">
    <property type="entry name" value="DOUBLE-STRAND BREAK REPAIR RAD50 ATPASE, PUTATIVE-RELATED"/>
    <property type="match status" value="1"/>
</dbReference>
<dbReference type="InterPro" id="IPR027417">
    <property type="entry name" value="P-loop_NTPase"/>
</dbReference>
<accession>A0A376CPI5</accession>
<proteinExistence type="predicted"/>
<organism evidence="3 4">
    <name type="scientific">Corynebacterium pilosum</name>
    <dbReference type="NCBI Taxonomy" id="35756"/>
    <lineage>
        <taxon>Bacteria</taxon>
        <taxon>Bacillati</taxon>
        <taxon>Actinomycetota</taxon>
        <taxon>Actinomycetes</taxon>
        <taxon>Mycobacteriales</taxon>
        <taxon>Corynebacteriaceae</taxon>
        <taxon>Corynebacterium</taxon>
    </lineage>
</organism>
<gene>
    <name evidence="3" type="ORF">NCTC11862_02001</name>
</gene>
<dbReference type="AlphaFoldDB" id="A0A376CPI5"/>
<dbReference type="GO" id="GO:0006302">
    <property type="term" value="P:double-strand break repair"/>
    <property type="evidence" value="ECO:0007669"/>
    <property type="project" value="InterPro"/>
</dbReference>
<dbReference type="Proteomes" id="UP000254467">
    <property type="component" value="Unassembled WGS sequence"/>
</dbReference>
<dbReference type="PANTHER" id="PTHR41259">
    <property type="entry name" value="DOUBLE-STRAND BREAK REPAIR RAD50 ATPASE, PUTATIVE-RELATED"/>
    <property type="match status" value="1"/>
</dbReference>
<keyword evidence="4" id="KW-1185">Reference proteome</keyword>
<dbReference type="Gene3D" id="3.40.50.300">
    <property type="entry name" value="P-loop containing nucleotide triphosphate hydrolases"/>
    <property type="match status" value="2"/>
</dbReference>
<dbReference type="Pfam" id="PF13476">
    <property type="entry name" value="AAA_23"/>
    <property type="match status" value="1"/>
</dbReference>
<keyword evidence="1" id="KW-0175">Coiled coil</keyword>
<feature type="coiled-coil region" evidence="1">
    <location>
        <begin position="466"/>
        <end position="515"/>
    </location>
</feature>
<feature type="coiled-coil region" evidence="1">
    <location>
        <begin position="558"/>
        <end position="625"/>
    </location>
</feature>
<evidence type="ECO:0000313" key="3">
    <source>
        <dbReference type="EMBL" id="STC70192.1"/>
    </source>
</evidence>
<feature type="coiled-coil region" evidence="1">
    <location>
        <begin position="661"/>
        <end position="719"/>
    </location>
</feature>
<dbReference type="STRING" id="35756.GCA_001044155_02224"/>